<evidence type="ECO:0000313" key="2">
    <source>
        <dbReference type="EMBL" id="KZN83688.1"/>
    </source>
</evidence>
<sequence>MASPLRTAAPFRHGLQYLPLKRSRKLATPWILHSMASNVSCNCRGIVICPSTLKTNYFRPTAITTQHQHQLRAYSPSTSANAPTADNLIEELQGLYVTAKDLFATAADSTKNETVYAASDRESLHDALNQLVTAYELYTTGEISAERSGGDGGDGATKAGTPGPIVRPNFDAGSIPDTVMGDVRERFGQKVLELRNAIELLEEKARDD</sequence>
<organism evidence="2">
    <name type="scientific">Penicillium chrysogenum</name>
    <name type="common">Penicillium notatum</name>
    <dbReference type="NCBI Taxonomy" id="5076"/>
    <lineage>
        <taxon>Eukaryota</taxon>
        <taxon>Fungi</taxon>
        <taxon>Dikarya</taxon>
        <taxon>Ascomycota</taxon>
        <taxon>Pezizomycotina</taxon>
        <taxon>Eurotiomycetes</taxon>
        <taxon>Eurotiomycetidae</taxon>
        <taxon>Eurotiales</taxon>
        <taxon>Aspergillaceae</taxon>
        <taxon>Penicillium</taxon>
        <taxon>Penicillium chrysogenum species complex</taxon>
    </lineage>
</organism>
<evidence type="ECO:0000256" key="1">
    <source>
        <dbReference type="SAM" id="MobiDB-lite"/>
    </source>
</evidence>
<name>A0A167PR96_PENCH</name>
<dbReference type="EMBL" id="CM002801">
    <property type="protein sequence ID" value="KZN83688.1"/>
    <property type="molecule type" value="Genomic_DNA"/>
</dbReference>
<reference evidence="2" key="1">
    <citation type="journal article" date="2014" name="Genome Announc.">
        <title>Complete sequencing and chromosome-scale genome assembly of the industrial progenitor strain P2niaD18 from the penicillin producer Penicillium chrysogenum.</title>
        <authorList>
            <person name="Specht T."/>
            <person name="Dahlmann T.A."/>
            <person name="Zadra I."/>
            <person name="Kurnsteiner H."/>
            <person name="Kuck U."/>
        </authorList>
    </citation>
    <scope>NUCLEOTIDE SEQUENCE [LARGE SCALE GENOMIC DNA]</scope>
    <source>
        <strain evidence="2">P2niaD18</strain>
    </source>
</reference>
<dbReference type="AlphaFoldDB" id="A0A167PR96"/>
<dbReference type="PhylomeDB" id="A0A167PR96"/>
<feature type="region of interest" description="Disordered" evidence="1">
    <location>
        <begin position="144"/>
        <end position="173"/>
    </location>
</feature>
<accession>A0A167PR96</accession>
<dbReference type="Proteomes" id="UP000076449">
    <property type="component" value="Chromosome IV"/>
</dbReference>
<protein>
    <submittedName>
        <fullName evidence="2">Uncharacterized protein</fullName>
    </submittedName>
</protein>
<proteinExistence type="predicted"/>
<gene>
    <name evidence="2" type="ORF">EN45_107940</name>
</gene>